<protein>
    <submittedName>
        <fullName evidence="1">Uncharacterized protein</fullName>
    </submittedName>
</protein>
<accession>A0A9X1FYH7</accession>
<dbReference type="EMBL" id="JAHXDN010000006">
    <property type="protein sequence ID" value="MBW4709953.1"/>
    <property type="molecule type" value="Genomic_DNA"/>
</dbReference>
<proteinExistence type="predicted"/>
<organism evidence="1 2">
    <name type="scientific">Roseobacter insulae</name>
    <dbReference type="NCBI Taxonomy" id="2859783"/>
    <lineage>
        <taxon>Bacteria</taxon>
        <taxon>Pseudomonadati</taxon>
        <taxon>Pseudomonadota</taxon>
        <taxon>Alphaproteobacteria</taxon>
        <taxon>Rhodobacterales</taxon>
        <taxon>Roseobacteraceae</taxon>
        <taxon>Roseobacter</taxon>
    </lineage>
</organism>
<dbReference type="AlphaFoldDB" id="A0A9X1FYH7"/>
<evidence type="ECO:0000313" key="2">
    <source>
        <dbReference type="Proteomes" id="UP001138661"/>
    </source>
</evidence>
<sequence>MRRLWRWITRLLLAGIICVVLLVSPVIYVETACRGDGVSEPYAAVLPPEVHRAEARTLMTYPEWHIVHAYDDYAKVISAGDPHDFGFLRSIAGFWQSLCALTEASARHGGVDGETRQLVYVIGVSFSAELLLKAAYEETAGRVIAMVRGSPRAPLDDLSARQAADYARFLQQTPWYKWDFQRDAQALQDQATGVLRDRERRFALGLEYGAKAAYARVIAAAVAATGADALRLRMLVDDLMTVTSDDITIVAVRPGGVEIEVPRYRKLTQLLDNLAAEGVDFIEIAGNDDILFTALSDTPTHADAIHSFARQGYDDHRHLILVKVTELADILRTLPGAGLQLEHIHDY</sequence>
<comment type="caution">
    <text evidence="1">The sequence shown here is derived from an EMBL/GenBank/DDBJ whole genome shotgun (WGS) entry which is preliminary data.</text>
</comment>
<dbReference type="RefSeq" id="WP_219506037.1">
    <property type="nucleotide sequence ID" value="NZ_JAHXDN010000006.1"/>
</dbReference>
<name>A0A9X1FYH7_9RHOB</name>
<dbReference type="Proteomes" id="UP001138661">
    <property type="component" value="Unassembled WGS sequence"/>
</dbReference>
<reference evidence="1" key="1">
    <citation type="submission" date="2021-07" db="EMBL/GenBank/DDBJ databases">
        <title>Roseobacter insulae sp. nov., isolated from a tidal flat.</title>
        <authorList>
            <person name="Park S."/>
            <person name="Yoon J.-H."/>
        </authorList>
    </citation>
    <scope>NUCLEOTIDE SEQUENCE</scope>
    <source>
        <strain evidence="1">YSTF-M11</strain>
    </source>
</reference>
<evidence type="ECO:0000313" key="1">
    <source>
        <dbReference type="EMBL" id="MBW4709953.1"/>
    </source>
</evidence>
<keyword evidence="2" id="KW-1185">Reference proteome</keyword>
<gene>
    <name evidence="1" type="ORF">KX928_19390</name>
</gene>